<dbReference type="RefSeq" id="WP_180192125.1">
    <property type="nucleotide sequence ID" value="NZ_CP048654.1"/>
</dbReference>
<dbReference type="AlphaFoldDB" id="A0A7S7AE12"/>
<dbReference type="Gene3D" id="3.40.50.2000">
    <property type="entry name" value="Glycogen Phosphorylase B"/>
    <property type="match status" value="2"/>
</dbReference>
<name>A0A7S7AE12_9GAMM</name>
<dbReference type="InterPro" id="IPR028098">
    <property type="entry name" value="Glyco_trans_4-like_N"/>
</dbReference>
<evidence type="ECO:0000313" key="3">
    <source>
        <dbReference type="EMBL" id="QOW42830.1"/>
    </source>
</evidence>
<evidence type="ECO:0000259" key="2">
    <source>
        <dbReference type="Pfam" id="PF13439"/>
    </source>
</evidence>
<protein>
    <submittedName>
        <fullName evidence="3">Glycosyltransferase</fullName>
    </submittedName>
</protein>
<dbReference type="PANTHER" id="PTHR12526">
    <property type="entry name" value="GLYCOSYLTRANSFERASE"/>
    <property type="match status" value="1"/>
</dbReference>
<evidence type="ECO:0000313" key="4">
    <source>
        <dbReference type="Proteomes" id="UP000593812"/>
    </source>
</evidence>
<proteinExistence type="predicted"/>
<dbReference type="InterPro" id="IPR001296">
    <property type="entry name" value="Glyco_trans_1"/>
</dbReference>
<organism evidence="3 4">
    <name type="scientific">Acinetobacter indicus</name>
    <dbReference type="NCBI Taxonomy" id="756892"/>
    <lineage>
        <taxon>Bacteria</taxon>
        <taxon>Pseudomonadati</taxon>
        <taxon>Pseudomonadota</taxon>
        <taxon>Gammaproteobacteria</taxon>
        <taxon>Moraxellales</taxon>
        <taxon>Moraxellaceae</taxon>
        <taxon>Acinetobacter</taxon>
    </lineage>
</organism>
<dbReference type="EMBL" id="CP048654">
    <property type="protein sequence ID" value="QOW42830.1"/>
    <property type="molecule type" value="Genomic_DNA"/>
</dbReference>
<dbReference type="GO" id="GO:1901135">
    <property type="term" value="P:carbohydrate derivative metabolic process"/>
    <property type="evidence" value="ECO:0007669"/>
    <property type="project" value="UniProtKB-ARBA"/>
</dbReference>
<feature type="domain" description="Glycosyl transferase family 1" evidence="1">
    <location>
        <begin position="189"/>
        <end position="340"/>
    </location>
</feature>
<keyword evidence="3" id="KW-0808">Transferase</keyword>
<dbReference type="CDD" id="cd03807">
    <property type="entry name" value="GT4_WbnK-like"/>
    <property type="match status" value="1"/>
</dbReference>
<gene>
    <name evidence="3" type="ORF">G0027_08135</name>
</gene>
<dbReference type="Pfam" id="PF00534">
    <property type="entry name" value="Glycos_transf_1"/>
    <property type="match status" value="1"/>
</dbReference>
<accession>A0A7S7AE12</accession>
<reference evidence="3 4" key="1">
    <citation type="submission" date="2020-02" db="EMBL/GenBank/DDBJ databases">
        <title>Tigecycline-resistant Acinetobacter species from pigs and migratory birds.</title>
        <authorList>
            <person name="Chen C."/>
            <person name="Sun J."/>
            <person name="Liao X.-P."/>
            <person name="Liu Y.-H."/>
        </authorList>
    </citation>
    <scope>NUCLEOTIDE SEQUENCE [LARGE SCALE GENOMIC DNA]</scope>
    <source>
        <strain evidence="3 4">C15_T</strain>
    </source>
</reference>
<dbReference type="GO" id="GO:0016757">
    <property type="term" value="F:glycosyltransferase activity"/>
    <property type="evidence" value="ECO:0007669"/>
    <property type="project" value="InterPro"/>
</dbReference>
<feature type="domain" description="Glycosyltransferase subfamily 4-like N-terminal" evidence="2">
    <location>
        <begin position="17"/>
        <end position="180"/>
    </location>
</feature>
<dbReference type="SUPFAM" id="SSF53756">
    <property type="entry name" value="UDP-Glycosyltransferase/glycogen phosphorylase"/>
    <property type="match status" value="1"/>
</dbReference>
<dbReference type="Pfam" id="PF13439">
    <property type="entry name" value="Glyco_transf_4"/>
    <property type="match status" value="1"/>
</dbReference>
<dbReference type="Proteomes" id="UP000593812">
    <property type="component" value="Chromosome"/>
</dbReference>
<evidence type="ECO:0000259" key="1">
    <source>
        <dbReference type="Pfam" id="PF00534"/>
    </source>
</evidence>
<sequence length="375" mass="42017">MTHKPPKIVHIIIGLNVGGAELMLKRLVLNSQAKGEFKHEVVSLTDLGVIGADLKKAGIPVYTLNMKSVFSILQVYFSLNKLLMQLKPDVVQTWMYHADFIGGLAAKHVGVKNIIWGIRTTDVSQGASRLTVVLRNLCAKLSYQIPSKIICAAHAAKDLHEKIGYDAAKMVVIPNGFELAKLMATEDDRRLLRKELGLSDTDIVIGSVGRFNEVKNQKLFVEIAADLIKKNPHLKFMIVGRDNDESNQILMGWLQEYNLANSFRLLGQRSDIPKCLKVFDIFLLHSKTEGFPNVLGEAMAIGTIAVSTNVGDVSYLIEEKFIGTNKKEIEEIIVDIINNKIDIEKSKLRNKKIITNIYDMEKIVLNFESYYLGEH</sequence>